<proteinExistence type="predicted"/>
<accession>A0A199V8V7</accession>
<gene>
    <name evidence="2" type="ORF">ACMD2_02511</name>
</gene>
<dbReference type="AlphaFoldDB" id="A0A199V8V7"/>
<reference evidence="2 3" key="1">
    <citation type="journal article" date="2016" name="DNA Res.">
        <title>The draft genome of MD-2 pineapple using hybrid error correction of long reads.</title>
        <authorList>
            <person name="Redwan R.M."/>
            <person name="Saidin A."/>
            <person name="Kumar S.V."/>
        </authorList>
    </citation>
    <scope>NUCLEOTIDE SEQUENCE [LARGE SCALE GENOMIC DNA]</scope>
    <source>
        <strain evidence="3">cv. MD2</strain>
        <tissue evidence="2">Leaf</tissue>
    </source>
</reference>
<protein>
    <submittedName>
        <fullName evidence="2">Uncharacterized protein</fullName>
    </submittedName>
</protein>
<feature type="region of interest" description="Disordered" evidence="1">
    <location>
        <begin position="23"/>
        <end position="43"/>
    </location>
</feature>
<evidence type="ECO:0000313" key="2">
    <source>
        <dbReference type="EMBL" id="OAY73537.1"/>
    </source>
</evidence>
<organism evidence="2 3">
    <name type="scientific">Ananas comosus</name>
    <name type="common">Pineapple</name>
    <name type="synonym">Ananas ananas</name>
    <dbReference type="NCBI Taxonomy" id="4615"/>
    <lineage>
        <taxon>Eukaryota</taxon>
        <taxon>Viridiplantae</taxon>
        <taxon>Streptophyta</taxon>
        <taxon>Embryophyta</taxon>
        <taxon>Tracheophyta</taxon>
        <taxon>Spermatophyta</taxon>
        <taxon>Magnoliopsida</taxon>
        <taxon>Liliopsida</taxon>
        <taxon>Poales</taxon>
        <taxon>Bromeliaceae</taxon>
        <taxon>Bromelioideae</taxon>
        <taxon>Ananas</taxon>
    </lineage>
</organism>
<dbReference type="Gramene" id="Aco022103.1.mrna1">
    <property type="protein sequence ID" value="Aco022103.1.mrna1.cds1"/>
    <property type="gene ID" value="Aco022103.1.path1"/>
</dbReference>
<feature type="compositionally biased region" description="Basic and acidic residues" evidence="1">
    <location>
        <begin position="23"/>
        <end position="39"/>
    </location>
</feature>
<comment type="caution">
    <text evidence="2">The sequence shown here is derived from an EMBL/GenBank/DDBJ whole genome shotgun (WGS) entry which is preliminary data.</text>
</comment>
<evidence type="ECO:0000313" key="3">
    <source>
        <dbReference type="Proteomes" id="UP000092600"/>
    </source>
</evidence>
<dbReference type="PANTHER" id="PTHR33511">
    <property type="entry name" value="OS06G0632400 PROTEIN"/>
    <property type="match status" value="1"/>
</dbReference>
<evidence type="ECO:0000256" key="1">
    <source>
        <dbReference type="SAM" id="MobiDB-lite"/>
    </source>
</evidence>
<dbReference type="EMBL" id="LSRQ01002666">
    <property type="protein sequence ID" value="OAY73537.1"/>
    <property type="molecule type" value="Genomic_DNA"/>
</dbReference>
<dbReference type="Proteomes" id="UP000092600">
    <property type="component" value="Unassembled WGS sequence"/>
</dbReference>
<name>A0A199V8V7_ANACO</name>
<sequence>MGKGKKPLLSLFGFKKARYVEEEAEPEHSKYERKVRPSNDDNDYWYAKPDVDRKAKEYIEKVRRGMSEPSST</sequence>